<evidence type="ECO:0000256" key="1">
    <source>
        <dbReference type="SAM" id="MobiDB-lite"/>
    </source>
</evidence>
<evidence type="ECO:0000313" key="4">
    <source>
        <dbReference type="Proteomes" id="UP001227162"/>
    </source>
</evidence>
<keyword evidence="2" id="KW-0812">Transmembrane</keyword>
<dbReference type="EMBL" id="JANFFA010000001">
    <property type="protein sequence ID" value="MDQ2093510.1"/>
    <property type="molecule type" value="Genomic_DNA"/>
</dbReference>
<keyword evidence="2" id="KW-0472">Membrane</keyword>
<gene>
    <name evidence="3" type="ORF">NOI20_05255</name>
</gene>
<feature type="transmembrane region" description="Helical" evidence="2">
    <location>
        <begin position="6"/>
        <end position="24"/>
    </location>
</feature>
<dbReference type="Proteomes" id="UP001227162">
    <property type="component" value="Unassembled WGS sequence"/>
</dbReference>
<comment type="caution">
    <text evidence="3">The sequence shown here is derived from an EMBL/GenBank/DDBJ whole genome shotgun (WGS) entry which is preliminary data.</text>
</comment>
<evidence type="ECO:0000256" key="2">
    <source>
        <dbReference type="SAM" id="Phobius"/>
    </source>
</evidence>
<dbReference type="AlphaFoldDB" id="A0AAJ1U854"/>
<evidence type="ECO:0000313" key="3">
    <source>
        <dbReference type="EMBL" id="MDQ2093510.1"/>
    </source>
</evidence>
<accession>A0AAJ1U854</accession>
<reference evidence="3" key="2">
    <citation type="submission" date="2023-04" db="EMBL/GenBank/DDBJ databases">
        <title>'Rhodoalgimonas zhirmunskyi' gen. nov., isolated from a red alga.</title>
        <authorList>
            <person name="Nedashkovskaya O.I."/>
            <person name="Otstavnykh N.Y."/>
            <person name="Bystritskaya E.P."/>
            <person name="Balabanova L.A."/>
            <person name="Isaeva M.P."/>
        </authorList>
    </citation>
    <scope>NUCLEOTIDE SEQUENCE</scope>
    <source>
        <strain evidence="3">10Alg 79</strain>
    </source>
</reference>
<name>A0AAJ1U854_9RHOB</name>
<dbReference type="Pfam" id="PF20044">
    <property type="entry name" value="DUF6446"/>
    <property type="match status" value="1"/>
</dbReference>
<dbReference type="InterPro" id="IPR045616">
    <property type="entry name" value="DUF6446"/>
</dbReference>
<proteinExistence type="predicted"/>
<dbReference type="RefSeq" id="WP_317625096.1">
    <property type="nucleotide sequence ID" value="NZ_JANFFA010000001.1"/>
</dbReference>
<protein>
    <submittedName>
        <fullName evidence="3">DUF6446 family protein</fullName>
    </submittedName>
</protein>
<sequence>MSGKIVGIFIVVAALIFGAVVYYYQEYGYYEPVSANGTDDVVLTSLVSGAPEPILYEDFRAIDANSSPIRYRACFTTAQSIPMLTETYEPYERAEPLVGPSWFDCFDAEAIGTALERGEALAFLGQENVQYGIDRVVAIFPDGRGYAWHQINHCGEVVFDGRPVPEGCPPKEGVPMESDAPQAQEQEAD</sequence>
<feature type="region of interest" description="Disordered" evidence="1">
    <location>
        <begin position="165"/>
        <end position="189"/>
    </location>
</feature>
<reference evidence="3" key="1">
    <citation type="submission" date="2022-07" db="EMBL/GenBank/DDBJ databases">
        <authorList>
            <person name="Otstavnykh N."/>
            <person name="Isaeva M."/>
            <person name="Bystritskaya E."/>
        </authorList>
    </citation>
    <scope>NUCLEOTIDE SEQUENCE</scope>
    <source>
        <strain evidence="3">10Alg 79</strain>
    </source>
</reference>
<organism evidence="3 4">
    <name type="scientific">Rhodalgimonas zhirmunskyi</name>
    <dbReference type="NCBI Taxonomy" id="2964767"/>
    <lineage>
        <taxon>Bacteria</taxon>
        <taxon>Pseudomonadati</taxon>
        <taxon>Pseudomonadota</taxon>
        <taxon>Alphaproteobacteria</taxon>
        <taxon>Rhodobacterales</taxon>
        <taxon>Roseobacteraceae</taxon>
        <taxon>Rhodalgimonas</taxon>
    </lineage>
</organism>
<keyword evidence="2" id="KW-1133">Transmembrane helix</keyword>
<keyword evidence="4" id="KW-1185">Reference proteome</keyword>